<dbReference type="Proteomes" id="UP000177521">
    <property type="component" value="Unassembled WGS sequence"/>
</dbReference>
<gene>
    <name evidence="3" type="ORF">A2788_01440</name>
</gene>
<keyword evidence="1" id="KW-0808">Transferase</keyword>
<dbReference type="InterPro" id="IPR013216">
    <property type="entry name" value="Methyltransf_11"/>
</dbReference>
<dbReference type="SUPFAM" id="SSF53335">
    <property type="entry name" value="S-adenosyl-L-methionine-dependent methyltransferases"/>
    <property type="match status" value="1"/>
</dbReference>
<organism evidence="3 4">
    <name type="scientific">Candidatus Abawacabacteria bacterium RIFCSPHIGHO2_01_FULL_46_8</name>
    <dbReference type="NCBI Taxonomy" id="1817815"/>
    <lineage>
        <taxon>Bacteria</taxon>
        <taxon>Candidatus Abawacaibacteriota</taxon>
    </lineage>
</organism>
<protein>
    <recommendedName>
        <fullName evidence="2">Methyltransferase type 11 domain-containing protein</fullName>
    </recommendedName>
</protein>
<dbReference type="AlphaFoldDB" id="A0A1F4XN75"/>
<sequence length="280" mass="32258">MNQFFPRPPHPFDQLAGEKLNYSQFEYDSAPQVFALYQGLIEPDFYLNQEIIDLACGGGGKTIYLLEKGAKSVVGIDKMPIFIAQAEEFAASKGLRAKSSFLVADSASLPFPDASFDLVILNDAMEHVDDPQKTLVEAARVLRPQGRIMINFEPYYHPRGGHVSDVVAIPWEHVFFSEKSRIKAYKHLVNKFHDAAERIAFRIGQRDGKEAFTYVNHLTISRFKQYFQQLSEQLELRHYRLLPFQKPILRQLIHLPLLQEFFTKNLVCILQRRPNLKSLF</sequence>
<dbReference type="InterPro" id="IPR029063">
    <property type="entry name" value="SAM-dependent_MTases_sf"/>
</dbReference>
<comment type="caution">
    <text evidence="3">The sequence shown here is derived from an EMBL/GenBank/DDBJ whole genome shotgun (WGS) entry which is preliminary data.</text>
</comment>
<reference evidence="3 4" key="1">
    <citation type="journal article" date="2016" name="Nat. Commun.">
        <title>Thousands of microbial genomes shed light on interconnected biogeochemical processes in an aquifer system.</title>
        <authorList>
            <person name="Anantharaman K."/>
            <person name="Brown C.T."/>
            <person name="Hug L.A."/>
            <person name="Sharon I."/>
            <person name="Castelle C.J."/>
            <person name="Probst A.J."/>
            <person name="Thomas B.C."/>
            <person name="Singh A."/>
            <person name="Wilkins M.J."/>
            <person name="Karaoz U."/>
            <person name="Brodie E.L."/>
            <person name="Williams K.H."/>
            <person name="Hubbard S.S."/>
            <person name="Banfield J.F."/>
        </authorList>
    </citation>
    <scope>NUCLEOTIDE SEQUENCE [LARGE SCALE GENOMIC DNA]</scope>
</reference>
<dbReference type="GO" id="GO:0008757">
    <property type="term" value="F:S-adenosylmethionine-dependent methyltransferase activity"/>
    <property type="evidence" value="ECO:0007669"/>
    <property type="project" value="InterPro"/>
</dbReference>
<feature type="domain" description="Methyltransferase type 11" evidence="2">
    <location>
        <begin position="53"/>
        <end position="150"/>
    </location>
</feature>
<evidence type="ECO:0000259" key="2">
    <source>
        <dbReference type="Pfam" id="PF08241"/>
    </source>
</evidence>
<evidence type="ECO:0000256" key="1">
    <source>
        <dbReference type="ARBA" id="ARBA00022679"/>
    </source>
</evidence>
<name>A0A1F4XN75_9BACT</name>
<dbReference type="Pfam" id="PF08241">
    <property type="entry name" value="Methyltransf_11"/>
    <property type="match status" value="1"/>
</dbReference>
<dbReference type="PANTHER" id="PTHR44068">
    <property type="entry name" value="ZGC:194242"/>
    <property type="match status" value="1"/>
</dbReference>
<evidence type="ECO:0000313" key="3">
    <source>
        <dbReference type="EMBL" id="OGC83054.1"/>
    </source>
</evidence>
<proteinExistence type="predicted"/>
<evidence type="ECO:0000313" key="4">
    <source>
        <dbReference type="Proteomes" id="UP000177521"/>
    </source>
</evidence>
<dbReference type="PANTHER" id="PTHR44068:SF11">
    <property type="entry name" value="GERANYL DIPHOSPHATE 2-C-METHYLTRANSFERASE"/>
    <property type="match status" value="1"/>
</dbReference>
<dbReference type="InterPro" id="IPR050447">
    <property type="entry name" value="Erg6_SMT_methyltransf"/>
</dbReference>
<dbReference type="EMBL" id="MEWS01000001">
    <property type="protein sequence ID" value="OGC83054.1"/>
    <property type="molecule type" value="Genomic_DNA"/>
</dbReference>
<dbReference type="Gene3D" id="3.40.50.150">
    <property type="entry name" value="Vaccinia Virus protein VP39"/>
    <property type="match status" value="1"/>
</dbReference>
<dbReference type="CDD" id="cd02440">
    <property type="entry name" value="AdoMet_MTases"/>
    <property type="match status" value="1"/>
</dbReference>
<accession>A0A1F4XN75</accession>